<gene>
    <name evidence="1" type="ORF">EOS_42795</name>
</gene>
<dbReference type="EMBL" id="AEJF01000313">
    <property type="protein sequence ID" value="KLU20179.1"/>
    <property type="molecule type" value="Genomic_DNA"/>
</dbReference>
<protein>
    <submittedName>
        <fullName evidence="1">Uncharacterized protein</fullName>
    </submittedName>
</protein>
<proteinExistence type="predicted"/>
<comment type="caution">
    <text evidence="1">The sequence shown here is derived from an EMBL/GenBank/DDBJ whole genome shotgun (WGS) entry which is preliminary data.</text>
</comment>
<accession>A0A0J1CI33</accession>
<organism evidence="1 2">
    <name type="scientific">Caballeronia mineralivorans PML1(12)</name>
    <dbReference type="NCBI Taxonomy" id="908627"/>
    <lineage>
        <taxon>Bacteria</taxon>
        <taxon>Pseudomonadati</taxon>
        <taxon>Pseudomonadota</taxon>
        <taxon>Betaproteobacteria</taxon>
        <taxon>Burkholderiales</taxon>
        <taxon>Burkholderiaceae</taxon>
        <taxon>Caballeronia</taxon>
    </lineage>
</organism>
<keyword evidence="2" id="KW-1185">Reference proteome</keyword>
<name>A0A0J1CI33_9BURK</name>
<dbReference type="Proteomes" id="UP000035963">
    <property type="component" value="Unassembled WGS sequence"/>
</dbReference>
<sequence length="61" mass="7527">MPTYRKSIRHERHSKFPHQFYRRLIFKRDDIQFADCKLLPFQLALKFNFFALITQLLDIRG</sequence>
<evidence type="ECO:0000313" key="1">
    <source>
        <dbReference type="EMBL" id="KLU20179.1"/>
    </source>
</evidence>
<dbReference type="AlphaFoldDB" id="A0A0J1CI33"/>
<reference evidence="1 2" key="1">
    <citation type="journal article" date="2015" name="Genome Announc.">
        <title>Draft Genome Sequence of Burkholderia sp. Strain PML1(12), an Ectomycorrhizosphere-Inhabiting Bacterium with Effective Mineral-Weathering Ability.</title>
        <authorList>
            <person name="Uroz S."/>
            <person name="Oger P."/>
        </authorList>
    </citation>
    <scope>NUCLEOTIDE SEQUENCE [LARGE SCALE GENOMIC DNA]</scope>
    <source>
        <strain evidence="2">PML1(12)</strain>
    </source>
</reference>
<evidence type="ECO:0000313" key="2">
    <source>
        <dbReference type="Proteomes" id="UP000035963"/>
    </source>
</evidence>